<evidence type="ECO:0000313" key="1">
    <source>
        <dbReference type="EMBL" id="AQU87423.1"/>
    </source>
</evidence>
<organism evidence="1 3">
    <name type="scientific">Komagataeibacter nataicola</name>
    <dbReference type="NCBI Taxonomy" id="265960"/>
    <lineage>
        <taxon>Bacteria</taxon>
        <taxon>Pseudomonadati</taxon>
        <taxon>Pseudomonadota</taxon>
        <taxon>Alphaproteobacteria</taxon>
        <taxon>Acetobacterales</taxon>
        <taxon>Acetobacteraceae</taxon>
        <taxon>Komagataeibacter</taxon>
    </lineage>
</organism>
<proteinExistence type="predicted"/>
<gene>
    <name evidence="1" type="ORF">B0W47_07960</name>
    <name evidence="2" type="ORF">CDI09_13810</name>
</gene>
<dbReference type="SUPFAM" id="SSF51735">
    <property type="entry name" value="NAD(P)-binding Rossmann-fold domains"/>
    <property type="match status" value="1"/>
</dbReference>
<reference evidence="1" key="2">
    <citation type="submission" date="2017-02" db="EMBL/GenBank/DDBJ databases">
        <authorList>
            <person name="Zhang H."/>
        </authorList>
    </citation>
    <scope>NUCLEOTIDE SEQUENCE</scope>
    <source>
        <strain evidence="1">RZS01</strain>
    </source>
</reference>
<reference evidence="3" key="1">
    <citation type="submission" date="2017-02" db="EMBL/GenBank/DDBJ databases">
        <title>zhang.</title>
        <authorList>
            <person name="Zhang H."/>
        </authorList>
    </citation>
    <scope>NUCLEOTIDE SEQUENCE [LARGE SCALE GENOMIC DNA]</scope>
    <source>
        <strain evidence="3">RZS01</strain>
    </source>
</reference>
<evidence type="ECO:0000313" key="4">
    <source>
        <dbReference type="Proteomes" id="UP000247512"/>
    </source>
</evidence>
<dbReference type="RefSeq" id="WP_078525217.1">
    <property type="nucleotide sequence ID" value="NZ_CP019875.1"/>
</dbReference>
<dbReference type="EMBL" id="CP019875">
    <property type="protein sequence ID" value="AQU87423.1"/>
    <property type="molecule type" value="Genomic_DNA"/>
</dbReference>
<dbReference type="KEGG" id="kna:B0W47_07960"/>
<evidence type="ECO:0000313" key="2">
    <source>
        <dbReference type="EMBL" id="PYD65368.1"/>
    </source>
</evidence>
<reference evidence="2 4" key="3">
    <citation type="submission" date="2017-06" db="EMBL/GenBank/DDBJ databases">
        <title>A draft genome sequence of Komagataeibacter nataicola LMG 1536.</title>
        <authorList>
            <person name="Skraban J."/>
            <person name="Cleenwerck I."/>
            <person name="Vandamme P."/>
            <person name="Trcek J."/>
        </authorList>
    </citation>
    <scope>NUCLEOTIDE SEQUENCE [LARGE SCALE GENOMIC DNA]</scope>
    <source>
        <strain evidence="2 4">LMG 1536</strain>
    </source>
</reference>
<dbReference type="OrthoDB" id="9811425at2"/>
<accession>A0A9N7H2Y0</accession>
<name>A0A9N7H2Y0_9PROT</name>
<dbReference type="EMBL" id="NIRT01000033">
    <property type="protein sequence ID" value="PYD65368.1"/>
    <property type="molecule type" value="Genomic_DNA"/>
</dbReference>
<keyword evidence="4" id="KW-1185">Reference proteome</keyword>
<protein>
    <submittedName>
        <fullName evidence="1">NADH-ubiquinone oxidoreductase</fullName>
    </submittedName>
</protein>
<dbReference type="AlphaFoldDB" id="A0A9N7H2Y0"/>
<dbReference type="Proteomes" id="UP000247512">
    <property type="component" value="Unassembled WGS sequence"/>
</dbReference>
<evidence type="ECO:0000313" key="3">
    <source>
        <dbReference type="Proteomes" id="UP000189683"/>
    </source>
</evidence>
<dbReference type="Gene3D" id="3.40.50.720">
    <property type="entry name" value="NAD(P)-binding Rossmann-like Domain"/>
    <property type="match status" value="1"/>
</dbReference>
<dbReference type="InterPro" id="IPR036291">
    <property type="entry name" value="NAD(P)-bd_dom_sf"/>
</dbReference>
<sequence length="288" mass="30488">MPRSGPVHVIGANGRSGLALCRALRAGGRNVVPIVRDTARWQAARLPIPARLADLAHDPARLRHALHDATTIVLTAHARHLPAVLATAPPQARIVALGSTRIFTRWPDAHARGVLEGAQALAGSGRDGVLLHPTMIYGATGENNVQRLAALMRRLPVLPLPGGGRARLQPIWQGDVTRALLAAIGRAWHGPHSLVIAGGDQVSYRDFTRMVAVAAGLGPRPVLPVPSAVLMALARLRLPGLPTITPAEIRRLQEDKIFDIAPMHAQLGLMPLPLAAGLARTFGVGAFC</sequence>
<dbReference type="Proteomes" id="UP000189683">
    <property type="component" value="Chromosome"/>
</dbReference>